<organism evidence="1">
    <name type="scientific">Oikopleura dioica</name>
    <name type="common">Tunicate</name>
    <dbReference type="NCBI Taxonomy" id="34765"/>
    <lineage>
        <taxon>Eukaryota</taxon>
        <taxon>Metazoa</taxon>
        <taxon>Chordata</taxon>
        <taxon>Tunicata</taxon>
        <taxon>Appendicularia</taxon>
        <taxon>Copelata</taxon>
        <taxon>Oikopleuridae</taxon>
        <taxon>Oikopleura</taxon>
    </lineage>
</organism>
<dbReference type="EMBL" id="FN654556">
    <property type="protein sequence ID" value="CBY34893.1"/>
    <property type="molecule type" value="Genomic_DNA"/>
</dbReference>
<sequence>WNHTERCLALLKSSLLGCSHQPQKDSKNLNHYSKMKTFAFLAATAALAQKKNKNNYNNNNNNYNSGSAYGDPHFMVSSNDQPAICFDYNPEANTQIELLRDPATSLEVMAETSSSGNLHHEEQVIMSKITLSTPSGAKITMDRDGLHLESAASDVAGEPHPFTGVFEYADAQIVEHKGANGGIDRAHIQVGEAVFIIKATKKGSMSFAIREPQGLSPRSTGLIGEFLEPNAYTVKFLDEDNAEIILNGGKLDATKKEFHRAAECWVVEDDLAQFNDLIKE</sequence>
<gene>
    <name evidence="1" type="ORF">GSOID_T00024931001</name>
</gene>
<accession>E4YHB9</accession>
<feature type="non-terminal residue" evidence="1">
    <location>
        <position position="1"/>
    </location>
</feature>
<dbReference type="AlphaFoldDB" id="E4YHB9"/>
<evidence type="ECO:0000313" key="1">
    <source>
        <dbReference type="EMBL" id="CBY34893.1"/>
    </source>
</evidence>
<reference evidence="1" key="1">
    <citation type="journal article" date="2010" name="Science">
        <title>Plasticity of animal genome architecture unmasked by rapid evolution of a pelagic tunicate.</title>
        <authorList>
            <person name="Denoeud F."/>
            <person name="Henriet S."/>
            <person name="Mungpakdee S."/>
            <person name="Aury J.M."/>
            <person name="Da Silva C."/>
            <person name="Brinkmann H."/>
            <person name="Mikhaleva J."/>
            <person name="Olsen L.C."/>
            <person name="Jubin C."/>
            <person name="Canestro C."/>
            <person name="Bouquet J.M."/>
            <person name="Danks G."/>
            <person name="Poulain J."/>
            <person name="Campsteijn C."/>
            <person name="Adamski M."/>
            <person name="Cross I."/>
            <person name="Yadetie F."/>
            <person name="Muffato M."/>
            <person name="Louis A."/>
            <person name="Butcher S."/>
            <person name="Tsagkogeorga G."/>
            <person name="Konrad A."/>
            <person name="Singh S."/>
            <person name="Jensen M.F."/>
            <person name="Cong E.H."/>
            <person name="Eikeseth-Otteraa H."/>
            <person name="Noel B."/>
            <person name="Anthouard V."/>
            <person name="Porcel B.M."/>
            <person name="Kachouri-Lafond R."/>
            <person name="Nishino A."/>
            <person name="Ugolini M."/>
            <person name="Chourrout P."/>
            <person name="Nishida H."/>
            <person name="Aasland R."/>
            <person name="Huzurbazar S."/>
            <person name="Westhof E."/>
            <person name="Delsuc F."/>
            <person name="Lehrach H."/>
            <person name="Reinhardt R."/>
            <person name="Weissenbach J."/>
            <person name="Roy S.W."/>
            <person name="Artiguenave F."/>
            <person name="Postlethwait J.H."/>
            <person name="Manak J.R."/>
            <person name="Thompson E.M."/>
            <person name="Jaillon O."/>
            <person name="Du Pasquier L."/>
            <person name="Boudinot P."/>
            <person name="Liberles D.A."/>
            <person name="Volff J.N."/>
            <person name="Philippe H."/>
            <person name="Lenhard B."/>
            <person name="Roest Crollius H."/>
            <person name="Wincker P."/>
            <person name="Chourrout D."/>
        </authorList>
    </citation>
    <scope>NUCLEOTIDE SEQUENCE [LARGE SCALE GENOMIC DNA]</scope>
</reference>
<dbReference type="Proteomes" id="UP000011014">
    <property type="component" value="Unassembled WGS sequence"/>
</dbReference>
<name>E4YHB9_OIKDI</name>
<proteinExistence type="predicted"/>
<protein>
    <submittedName>
        <fullName evidence="1">Uncharacterized protein</fullName>
    </submittedName>
</protein>